<dbReference type="PANTHER" id="PTHR47487:SF8">
    <property type="entry name" value="OS08G0270900 PROTEIN"/>
    <property type="match status" value="1"/>
</dbReference>
<dbReference type="GO" id="GO:0003676">
    <property type="term" value="F:nucleic acid binding"/>
    <property type="evidence" value="ECO:0007669"/>
    <property type="project" value="InterPro"/>
</dbReference>
<dbReference type="OrthoDB" id="434647at2759"/>
<accession>A0A7J7LX38</accession>
<dbReference type="PROSITE" id="PS00028">
    <property type="entry name" value="ZINC_FINGER_C2H2_1"/>
    <property type="match status" value="1"/>
</dbReference>
<keyword evidence="4" id="KW-1185">Reference proteome</keyword>
<dbReference type="SMART" id="SM00451">
    <property type="entry name" value="ZnF_U1"/>
    <property type="match status" value="2"/>
</dbReference>
<dbReference type="EMBL" id="JACGCM010001933">
    <property type="protein sequence ID" value="KAF6147221.1"/>
    <property type="molecule type" value="Genomic_DNA"/>
</dbReference>
<dbReference type="SMART" id="SM00355">
    <property type="entry name" value="ZnF_C2H2"/>
    <property type="match status" value="2"/>
</dbReference>
<dbReference type="InterPro" id="IPR036236">
    <property type="entry name" value="Znf_C2H2_sf"/>
</dbReference>
<name>A0A7J7LX38_9MAGN</name>
<evidence type="ECO:0000313" key="3">
    <source>
        <dbReference type="EMBL" id="KAF6147221.1"/>
    </source>
</evidence>
<gene>
    <name evidence="3" type="ORF">GIB67_039351</name>
</gene>
<evidence type="ECO:0000259" key="2">
    <source>
        <dbReference type="PROSITE" id="PS00028"/>
    </source>
</evidence>
<organism evidence="3 4">
    <name type="scientific">Kingdonia uniflora</name>
    <dbReference type="NCBI Taxonomy" id="39325"/>
    <lineage>
        <taxon>Eukaryota</taxon>
        <taxon>Viridiplantae</taxon>
        <taxon>Streptophyta</taxon>
        <taxon>Embryophyta</taxon>
        <taxon>Tracheophyta</taxon>
        <taxon>Spermatophyta</taxon>
        <taxon>Magnoliopsida</taxon>
        <taxon>Ranunculales</taxon>
        <taxon>Circaeasteraceae</taxon>
        <taxon>Kingdonia</taxon>
    </lineage>
</organism>
<evidence type="ECO:0000256" key="1">
    <source>
        <dbReference type="SAM" id="MobiDB-lite"/>
    </source>
</evidence>
<dbReference type="GO" id="GO:0008270">
    <property type="term" value="F:zinc ion binding"/>
    <property type="evidence" value="ECO:0007669"/>
    <property type="project" value="InterPro"/>
</dbReference>
<dbReference type="PANTHER" id="PTHR47487">
    <property type="entry name" value="OS06G0651300 PROTEIN-RELATED"/>
    <property type="match status" value="1"/>
</dbReference>
<dbReference type="Proteomes" id="UP000541444">
    <property type="component" value="Unassembled WGS sequence"/>
</dbReference>
<feature type="compositionally biased region" description="Polar residues" evidence="1">
    <location>
        <begin position="50"/>
        <end position="59"/>
    </location>
</feature>
<protein>
    <recommendedName>
        <fullName evidence="2">C2H2-type domain-containing protein</fullName>
    </recommendedName>
</protein>
<dbReference type="Pfam" id="PF12874">
    <property type="entry name" value="zf-met"/>
    <property type="match status" value="2"/>
</dbReference>
<reference evidence="3 4" key="1">
    <citation type="journal article" date="2020" name="IScience">
        <title>Genome Sequencing of the Endangered Kingdonia uniflora (Circaeasteraceae, Ranunculales) Reveals Potential Mechanisms of Evolutionary Specialization.</title>
        <authorList>
            <person name="Sun Y."/>
            <person name="Deng T."/>
            <person name="Zhang A."/>
            <person name="Moore M.J."/>
            <person name="Landis J.B."/>
            <person name="Lin N."/>
            <person name="Zhang H."/>
            <person name="Zhang X."/>
            <person name="Huang J."/>
            <person name="Zhang X."/>
            <person name="Sun H."/>
            <person name="Wang H."/>
        </authorList>
    </citation>
    <scope>NUCLEOTIDE SEQUENCE [LARGE SCALE GENOMIC DNA]</scope>
    <source>
        <strain evidence="3">TB1705</strain>
        <tissue evidence="3">Leaf</tissue>
    </source>
</reference>
<dbReference type="Gene3D" id="3.30.160.60">
    <property type="entry name" value="Classic Zinc Finger"/>
    <property type="match status" value="2"/>
</dbReference>
<proteinExistence type="predicted"/>
<dbReference type="AlphaFoldDB" id="A0A7J7LX38"/>
<dbReference type="SUPFAM" id="SSF57667">
    <property type="entry name" value="beta-beta-alpha zinc fingers"/>
    <property type="match status" value="2"/>
</dbReference>
<dbReference type="InterPro" id="IPR003604">
    <property type="entry name" value="Matrin/U1-like-C_Znf_C2H2"/>
</dbReference>
<sequence>MGFDNVPVKRGNEFVEENADGGVRRRVMDMELVMRRELAHREKLEKLQPLTPNESQRSSPDLEFEGPKRKAPNENLLRLQPPQIRQHQPSYGQELALIDPFNFMCKECPVYCSSELNLQMHYNGKKHQKRKHELASRGDEEGLGIKVCELCQVPCMNERAYQQHLVGKKHAAALRAIKISGSLRQVG</sequence>
<dbReference type="InterPro" id="IPR013087">
    <property type="entry name" value="Znf_C2H2_type"/>
</dbReference>
<feature type="domain" description="C2H2-type" evidence="2">
    <location>
        <begin position="105"/>
        <end position="127"/>
    </location>
</feature>
<feature type="region of interest" description="Disordered" evidence="1">
    <location>
        <begin position="41"/>
        <end position="81"/>
    </location>
</feature>
<comment type="caution">
    <text evidence="3">The sequence shown here is derived from an EMBL/GenBank/DDBJ whole genome shotgun (WGS) entry which is preliminary data.</text>
</comment>
<evidence type="ECO:0000313" key="4">
    <source>
        <dbReference type="Proteomes" id="UP000541444"/>
    </source>
</evidence>